<dbReference type="AlphaFoldDB" id="A0AAE3KLU4"/>
<proteinExistence type="inferred from homology"/>
<evidence type="ECO:0000256" key="6">
    <source>
        <dbReference type="RuleBase" id="RU004347"/>
    </source>
</evidence>
<comment type="catalytic activity">
    <reaction evidence="1 6">
        <text>adenosine 5'-phosphosulfate + ATP = 3'-phosphoadenylyl sulfate + ADP + H(+)</text>
        <dbReference type="Rhea" id="RHEA:24152"/>
        <dbReference type="ChEBI" id="CHEBI:15378"/>
        <dbReference type="ChEBI" id="CHEBI:30616"/>
        <dbReference type="ChEBI" id="CHEBI:58243"/>
        <dbReference type="ChEBI" id="CHEBI:58339"/>
        <dbReference type="ChEBI" id="CHEBI:456216"/>
        <dbReference type="EC" id="2.7.1.25"/>
    </reaction>
</comment>
<evidence type="ECO:0000256" key="3">
    <source>
        <dbReference type="ARBA" id="ARBA00022679"/>
    </source>
</evidence>
<keyword evidence="6 8" id="KW-0418">Kinase</keyword>
<dbReference type="PANTHER" id="PTHR42700">
    <property type="entry name" value="SULFATE ADENYLYLTRANSFERASE"/>
    <property type="match status" value="1"/>
</dbReference>
<dbReference type="GO" id="GO:0004781">
    <property type="term" value="F:sulfate adenylyltransferase (ATP) activity"/>
    <property type="evidence" value="ECO:0007669"/>
    <property type="project" value="TreeGrafter"/>
</dbReference>
<comment type="function">
    <text evidence="6">Catalyzes the synthesis of activated sulfate.</text>
</comment>
<dbReference type="InterPro" id="IPR050512">
    <property type="entry name" value="Sulf_AdTrans/APS_kinase"/>
</dbReference>
<dbReference type="GO" id="GO:0019379">
    <property type="term" value="P:sulfate assimilation, phosphoadenylyl sulfate reduction by phosphoadenylyl-sulfate reductase (thioredoxin)"/>
    <property type="evidence" value="ECO:0007669"/>
    <property type="project" value="TreeGrafter"/>
</dbReference>
<keyword evidence="5 6" id="KW-0067">ATP-binding</keyword>
<reference evidence="8" key="1">
    <citation type="submission" date="2022-06" db="EMBL/GenBank/DDBJ databases">
        <title>Genomic Encyclopedia of Archaeal and Bacterial Type Strains, Phase II (KMG-II): from individual species to whole genera.</title>
        <authorList>
            <person name="Goeker M."/>
        </authorList>
    </citation>
    <scope>NUCLEOTIDE SEQUENCE</scope>
    <source>
        <strain evidence="8">DSM 43935</strain>
    </source>
</reference>
<dbReference type="GO" id="GO:0004020">
    <property type="term" value="F:adenylylsulfate kinase activity"/>
    <property type="evidence" value="ECO:0007669"/>
    <property type="project" value="UniProtKB-EC"/>
</dbReference>
<sequence length="183" mass="19676">MSGITTWLTGLPSSGKSTIAAAVAAELGRTHPVEILDGDVLRREFFPELGFSRADREENVRRTGRLALTLASHGVHVLVPVIAPYRDSRDWVRALHADQGVRFAEVHVDAPLAVCQHRDVKGLYAKASRGELTGLTGVDDPYEAPPTPELRLRTNELSLPACVSAVLELVLGTPVGVHPVGAH</sequence>
<comment type="caution">
    <text evidence="8">The sequence shown here is derived from an EMBL/GenBank/DDBJ whole genome shotgun (WGS) entry which is preliminary data.</text>
</comment>
<dbReference type="CDD" id="cd02027">
    <property type="entry name" value="APSK"/>
    <property type="match status" value="1"/>
</dbReference>
<evidence type="ECO:0000313" key="8">
    <source>
        <dbReference type="EMBL" id="MCP2166913.1"/>
    </source>
</evidence>
<dbReference type="NCBIfam" id="TIGR00455">
    <property type="entry name" value="apsK"/>
    <property type="match status" value="1"/>
</dbReference>
<accession>A0AAE3KLU4</accession>
<keyword evidence="4 6" id="KW-0547">Nucleotide-binding</keyword>
<evidence type="ECO:0000256" key="4">
    <source>
        <dbReference type="ARBA" id="ARBA00022741"/>
    </source>
</evidence>
<evidence type="ECO:0000313" key="9">
    <source>
        <dbReference type="Proteomes" id="UP001206128"/>
    </source>
</evidence>
<comment type="similarity">
    <text evidence="6">Belongs to the APS kinase family.</text>
</comment>
<dbReference type="Proteomes" id="UP001206128">
    <property type="component" value="Unassembled WGS sequence"/>
</dbReference>
<dbReference type="InterPro" id="IPR027417">
    <property type="entry name" value="P-loop_NTPase"/>
</dbReference>
<dbReference type="GO" id="GO:0010134">
    <property type="term" value="P:sulfate assimilation via adenylyl sulfate reduction"/>
    <property type="evidence" value="ECO:0007669"/>
    <property type="project" value="TreeGrafter"/>
</dbReference>
<dbReference type="InterPro" id="IPR002891">
    <property type="entry name" value="APS"/>
</dbReference>
<comment type="pathway">
    <text evidence="6">Sulfur metabolism; hydrogen sulfide biosynthesis; sulfite from sulfate: step 2/3.</text>
</comment>
<dbReference type="EC" id="2.7.1.25" evidence="2 6"/>
<dbReference type="PANTHER" id="PTHR42700:SF1">
    <property type="entry name" value="SULFATE ADENYLYLTRANSFERASE"/>
    <property type="match status" value="1"/>
</dbReference>
<keyword evidence="9" id="KW-1185">Reference proteome</keyword>
<feature type="domain" description="APS kinase" evidence="7">
    <location>
        <begin position="3"/>
        <end position="152"/>
    </location>
</feature>
<evidence type="ECO:0000256" key="1">
    <source>
        <dbReference type="ARBA" id="ARBA00001823"/>
    </source>
</evidence>
<dbReference type="InterPro" id="IPR059117">
    <property type="entry name" value="APS_kinase_dom"/>
</dbReference>
<dbReference type="Gene3D" id="3.40.50.300">
    <property type="entry name" value="P-loop containing nucleotide triphosphate hydrolases"/>
    <property type="match status" value="1"/>
</dbReference>
<protein>
    <recommendedName>
        <fullName evidence="2 6">Adenylyl-sulfate kinase</fullName>
        <ecNumber evidence="2 6">2.7.1.25</ecNumber>
    </recommendedName>
</protein>
<organism evidence="8 9">
    <name type="scientific">Goodfellowiella coeruleoviolacea</name>
    <dbReference type="NCBI Taxonomy" id="334858"/>
    <lineage>
        <taxon>Bacteria</taxon>
        <taxon>Bacillati</taxon>
        <taxon>Actinomycetota</taxon>
        <taxon>Actinomycetes</taxon>
        <taxon>Pseudonocardiales</taxon>
        <taxon>Pseudonocardiaceae</taxon>
        <taxon>Goodfellowiella</taxon>
    </lineage>
</organism>
<evidence type="ECO:0000256" key="2">
    <source>
        <dbReference type="ARBA" id="ARBA00012121"/>
    </source>
</evidence>
<keyword evidence="3 6" id="KW-0808">Transferase</keyword>
<dbReference type="RefSeq" id="WP_253773253.1">
    <property type="nucleotide sequence ID" value="NZ_JAMTCK010000008.1"/>
</dbReference>
<dbReference type="EMBL" id="JAMTCK010000008">
    <property type="protein sequence ID" value="MCP2166913.1"/>
    <property type="molecule type" value="Genomic_DNA"/>
</dbReference>
<dbReference type="SUPFAM" id="SSF52540">
    <property type="entry name" value="P-loop containing nucleoside triphosphate hydrolases"/>
    <property type="match status" value="1"/>
</dbReference>
<gene>
    <name evidence="8" type="ORF">LX83_003785</name>
</gene>
<dbReference type="GO" id="GO:0005524">
    <property type="term" value="F:ATP binding"/>
    <property type="evidence" value="ECO:0007669"/>
    <property type="project" value="UniProtKB-KW"/>
</dbReference>
<dbReference type="GO" id="GO:0005737">
    <property type="term" value="C:cytoplasm"/>
    <property type="evidence" value="ECO:0007669"/>
    <property type="project" value="TreeGrafter"/>
</dbReference>
<evidence type="ECO:0000259" key="7">
    <source>
        <dbReference type="Pfam" id="PF01583"/>
    </source>
</evidence>
<dbReference type="Pfam" id="PF01583">
    <property type="entry name" value="APS_kinase"/>
    <property type="match status" value="1"/>
</dbReference>
<name>A0AAE3KLU4_9PSEU</name>
<evidence type="ECO:0000256" key="5">
    <source>
        <dbReference type="ARBA" id="ARBA00022840"/>
    </source>
</evidence>